<evidence type="ECO:0000313" key="9">
    <source>
        <dbReference type="Proteomes" id="UP000054560"/>
    </source>
</evidence>
<dbReference type="Gene3D" id="3.20.200.10">
    <property type="entry name" value="MHCK/EF2 kinase"/>
    <property type="match status" value="1"/>
</dbReference>
<dbReference type="eggNOG" id="ENOG502RYY4">
    <property type="taxonomic scope" value="Eukaryota"/>
</dbReference>
<evidence type="ECO:0000256" key="3">
    <source>
        <dbReference type="ARBA" id="ARBA00022741"/>
    </source>
</evidence>
<keyword evidence="2" id="KW-0808">Transferase</keyword>
<protein>
    <recommendedName>
        <fullName evidence="7">Alpha-type protein kinase domain-containing protein</fullName>
    </recommendedName>
</protein>
<gene>
    <name evidence="8" type="ORF">SARC_10273</name>
</gene>
<evidence type="ECO:0000256" key="1">
    <source>
        <dbReference type="ARBA" id="ARBA00022527"/>
    </source>
</evidence>
<keyword evidence="9" id="KW-1185">Reference proteome</keyword>
<dbReference type="GO" id="GO:0005524">
    <property type="term" value="F:ATP binding"/>
    <property type="evidence" value="ECO:0007669"/>
    <property type="project" value="UniProtKB-KW"/>
</dbReference>
<dbReference type="AlphaFoldDB" id="A0A0L0FKG4"/>
<dbReference type="Pfam" id="PF02816">
    <property type="entry name" value="Alpha_kinase"/>
    <property type="match status" value="2"/>
</dbReference>
<dbReference type="SUPFAM" id="SSF53300">
    <property type="entry name" value="vWA-like"/>
    <property type="match status" value="1"/>
</dbReference>
<dbReference type="PANTHER" id="PTHR45992">
    <property type="entry name" value="EUKARYOTIC ELONGATION FACTOR 2 KINASE-RELATED"/>
    <property type="match status" value="1"/>
</dbReference>
<dbReference type="InterPro" id="IPR011009">
    <property type="entry name" value="Kinase-like_dom_sf"/>
</dbReference>
<dbReference type="OrthoDB" id="2100554at2759"/>
<evidence type="ECO:0000259" key="7">
    <source>
        <dbReference type="PROSITE" id="PS51158"/>
    </source>
</evidence>
<evidence type="ECO:0000256" key="2">
    <source>
        <dbReference type="ARBA" id="ARBA00022679"/>
    </source>
</evidence>
<reference evidence="8 9" key="1">
    <citation type="submission" date="2011-02" db="EMBL/GenBank/DDBJ databases">
        <title>The Genome Sequence of Sphaeroforma arctica JP610.</title>
        <authorList>
            <consortium name="The Broad Institute Genome Sequencing Platform"/>
            <person name="Russ C."/>
            <person name="Cuomo C."/>
            <person name="Young S.K."/>
            <person name="Zeng Q."/>
            <person name="Gargeya S."/>
            <person name="Alvarado L."/>
            <person name="Berlin A."/>
            <person name="Chapman S.B."/>
            <person name="Chen Z."/>
            <person name="Freedman E."/>
            <person name="Gellesch M."/>
            <person name="Goldberg J."/>
            <person name="Griggs A."/>
            <person name="Gujja S."/>
            <person name="Heilman E."/>
            <person name="Heiman D."/>
            <person name="Howarth C."/>
            <person name="Mehta T."/>
            <person name="Neiman D."/>
            <person name="Pearson M."/>
            <person name="Roberts A."/>
            <person name="Saif S."/>
            <person name="Shea T."/>
            <person name="Shenoy N."/>
            <person name="Sisk P."/>
            <person name="Stolte C."/>
            <person name="Sykes S."/>
            <person name="White J."/>
            <person name="Yandava C."/>
            <person name="Burger G."/>
            <person name="Gray M.W."/>
            <person name="Holland P.W.H."/>
            <person name="King N."/>
            <person name="Lang F.B.F."/>
            <person name="Roger A.J."/>
            <person name="Ruiz-Trillo I."/>
            <person name="Haas B."/>
            <person name="Nusbaum C."/>
            <person name="Birren B."/>
        </authorList>
    </citation>
    <scope>NUCLEOTIDE SEQUENCE [LARGE SCALE GENOMIC DNA]</scope>
    <source>
        <strain evidence="8 9">JP610</strain>
    </source>
</reference>
<dbReference type="Proteomes" id="UP000054560">
    <property type="component" value="Unassembled WGS sequence"/>
</dbReference>
<dbReference type="GeneID" id="25910777"/>
<evidence type="ECO:0000256" key="4">
    <source>
        <dbReference type="ARBA" id="ARBA00022777"/>
    </source>
</evidence>
<dbReference type="PROSITE" id="PS51158">
    <property type="entry name" value="ALPHA_KINASE"/>
    <property type="match status" value="1"/>
</dbReference>
<dbReference type="STRING" id="667725.A0A0L0FKG4"/>
<accession>A0A0L0FKG4</accession>
<dbReference type="InterPro" id="IPR036465">
    <property type="entry name" value="vWFA_dom_sf"/>
</dbReference>
<keyword evidence="1" id="KW-0723">Serine/threonine-protein kinase</keyword>
<keyword evidence="3" id="KW-0547">Nucleotide-binding</keyword>
<dbReference type="GO" id="GO:0004674">
    <property type="term" value="F:protein serine/threonine kinase activity"/>
    <property type="evidence" value="ECO:0007669"/>
    <property type="project" value="UniProtKB-KW"/>
</dbReference>
<dbReference type="InterPro" id="IPR004166">
    <property type="entry name" value="a-kinase_dom"/>
</dbReference>
<dbReference type="SUPFAM" id="SSF56112">
    <property type="entry name" value="Protein kinase-like (PK-like)"/>
    <property type="match status" value="2"/>
</dbReference>
<evidence type="ECO:0000256" key="6">
    <source>
        <dbReference type="SAM" id="MobiDB-lite"/>
    </source>
</evidence>
<organism evidence="8 9">
    <name type="scientific">Sphaeroforma arctica JP610</name>
    <dbReference type="NCBI Taxonomy" id="667725"/>
    <lineage>
        <taxon>Eukaryota</taxon>
        <taxon>Ichthyosporea</taxon>
        <taxon>Ichthyophonida</taxon>
        <taxon>Sphaeroforma</taxon>
    </lineage>
</organism>
<dbReference type="PANTHER" id="PTHR45992:SF11">
    <property type="entry name" value="ALPHA-TYPE PROTEIN KINASE DOMAIN-CONTAINING PROTEIN"/>
    <property type="match status" value="1"/>
</dbReference>
<dbReference type="SMART" id="SM00811">
    <property type="entry name" value="Alpha_kinase"/>
    <property type="match status" value="1"/>
</dbReference>
<evidence type="ECO:0000256" key="5">
    <source>
        <dbReference type="ARBA" id="ARBA00022840"/>
    </source>
</evidence>
<keyword evidence="5" id="KW-0067">ATP-binding</keyword>
<dbReference type="InterPro" id="IPR051852">
    <property type="entry name" value="Alpha-type_PK"/>
</dbReference>
<feature type="compositionally biased region" description="Basic residues" evidence="6">
    <location>
        <begin position="741"/>
        <end position="753"/>
    </location>
</feature>
<name>A0A0L0FKG4_9EUKA</name>
<feature type="region of interest" description="Disordered" evidence="6">
    <location>
        <begin position="734"/>
        <end position="753"/>
    </location>
</feature>
<dbReference type="EMBL" id="KQ242787">
    <property type="protein sequence ID" value="KNC77264.1"/>
    <property type="molecule type" value="Genomic_DNA"/>
</dbReference>
<dbReference type="RefSeq" id="XP_014151166.1">
    <property type="nucleotide sequence ID" value="XM_014295691.1"/>
</dbReference>
<proteinExistence type="predicted"/>
<sequence>MDDESSILCRLKDIGLTDLQKAVKYGVKSSAGYDPHTMKPLLKYTYAHADYITDESGAIEIGYQPDEYLNRGLVEYPASINMLQSCAEERHRNQARRQITSHMIVVVDQSGSMRNIVRNTDITRLQAVYKTIAVELVAKRLNDCTATYTDVLSVITMQDGAACVLDCHPFNWLLYNKILALSSSLPYSHGNYLPAIRLVHDYAMRYQDLKRTPVAVMLLSDGAPSDTRSNGPDTLSSMEFLQSLYESIVKMSHVLGSRLTFNTTLFTSDYQRLEYHGQVLRKMTNKAVENGAQGIYDRGSGSGTLHGSFSSMITTMTATKTHLQEWGDAELSSKYDSQTRDTQKAKSANDPEFKYNHYFRKNDALKRFTFVPHKKGAQRWNVAVPPTGIEIQDAHFGVGAERIVRYMEIIDVFGTVVSAPLVAKEAKTKGGHIIGKDFHIPFFTTQALAQEQANNFNEAVDKVGVSTKVPRVSFVTCELYAYNDEVNNRQWILAEKRLDESKYIKWNDNNGHVRGTREDCLRTNANETSSEPIKEIVELLATLRVGKTVEFDPCEHVLKYDPYESVMNLIETGELASDSEEDSSEGEGYEDGSVGTECVQLCEEVVDVNNHIRDVNNDIPPDSQCVSSNEILSHNSVESHCITTSEVKQTPDITHKQLSSPTDTLPMVREPVKVDTLVVELEKKVLEDDVPQAFTHFTYAHTKRALMVCDLQGVLDRSQTPAMFEFTDPCIHHHDTNQQQARRKGKKKRRARRKVFGRTDLDRRGMHQFFRTHVCNALCEILGIDKVKEIDRNAGEQHPRSRNQRRRR</sequence>
<keyword evidence="4" id="KW-0418">Kinase</keyword>
<evidence type="ECO:0000313" key="8">
    <source>
        <dbReference type="EMBL" id="KNC77264.1"/>
    </source>
</evidence>
<feature type="domain" description="Alpha-type protein kinase" evidence="7">
    <location>
        <begin position="372"/>
        <end position="787"/>
    </location>
</feature>